<gene>
    <name evidence="17" type="ORF">MNEG_8219</name>
</gene>
<dbReference type="GO" id="GO:0046872">
    <property type="term" value="F:metal ion binding"/>
    <property type="evidence" value="ECO:0007669"/>
    <property type="project" value="UniProtKB-KW"/>
</dbReference>
<feature type="binding site" description="covalent" evidence="14">
    <location>
        <position position="47"/>
    </location>
    <ligand>
        <name>heme c</name>
        <dbReference type="ChEBI" id="CHEBI:61717"/>
    </ligand>
</feature>
<keyword evidence="18" id="KW-1185">Reference proteome</keyword>
<dbReference type="SUPFAM" id="SSF81496">
    <property type="entry name" value="Cytochrome c1 subunit of cytochrome bc1 complex (Ubiquinol-cytochrome c reductase), transmembrane anchor"/>
    <property type="match status" value="1"/>
</dbReference>
<feature type="domain" description="Cytochrome c" evidence="16">
    <location>
        <begin position="34"/>
        <end position="146"/>
    </location>
</feature>
<comment type="subcellular location">
    <subcellularLocation>
        <location evidence="1">Mitochondrion inner membrane</location>
    </subcellularLocation>
</comment>
<evidence type="ECO:0000256" key="11">
    <source>
        <dbReference type="ARBA" id="ARBA00023004"/>
    </source>
</evidence>
<keyword evidence="9" id="KW-0249">Electron transport</keyword>
<proteinExistence type="inferred from homology"/>
<keyword evidence="4 14" id="KW-0349">Heme</keyword>
<dbReference type="PANTHER" id="PTHR10266">
    <property type="entry name" value="CYTOCHROME C1"/>
    <property type="match status" value="1"/>
</dbReference>
<keyword evidence="8" id="KW-0999">Mitochondrion inner membrane</keyword>
<evidence type="ECO:0000256" key="10">
    <source>
        <dbReference type="ARBA" id="ARBA00022989"/>
    </source>
</evidence>
<dbReference type="Gene3D" id="1.10.760.10">
    <property type="entry name" value="Cytochrome c-like domain"/>
    <property type="match status" value="1"/>
</dbReference>
<dbReference type="Pfam" id="PF02167">
    <property type="entry name" value="Cytochrom_C1"/>
    <property type="match status" value="2"/>
</dbReference>
<evidence type="ECO:0000256" key="13">
    <source>
        <dbReference type="ARBA" id="ARBA00023136"/>
    </source>
</evidence>
<dbReference type="GO" id="GO:0009055">
    <property type="term" value="F:electron transfer activity"/>
    <property type="evidence" value="ECO:0007669"/>
    <property type="project" value="InterPro"/>
</dbReference>
<evidence type="ECO:0000256" key="3">
    <source>
        <dbReference type="ARBA" id="ARBA00022448"/>
    </source>
</evidence>
<dbReference type="KEGG" id="mng:MNEG_8219"/>
<keyword evidence="12" id="KW-0496">Mitochondrion</keyword>
<dbReference type="STRING" id="145388.A0A0D2N0A6"/>
<dbReference type="OrthoDB" id="5925at2759"/>
<dbReference type="EC" id="1.10.2.2" evidence="17"/>
<dbReference type="SUPFAM" id="SSF46626">
    <property type="entry name" value="Cytochrome c"/>
    <property type="match status" value="1"/>
</dbReference>
<evidence type="ECO:0000313" key="18">
    <source>
        <dbReference type="Proteomes" id="UP000054498"/>
    </source>
</evidence>
<dbReference type="InterPro" id="IPR036909">
    <property type="entry name" value="Cyt_c-like_dom_sf"/>
</dbReference>
<keyword evidence="17" id="KW-0560">Oxidoreductase</keyword>
<dbReference type="PANTHER" id="PTHR10266:SF3">
    <property type="entry name" value="CYTOCHROME C1, HEME PROTEIN, MITOCHONDRIAL"/>
    <property type="match status" value="1"/>
</dbReference>
<sequence length="273" mass="29951">MTTAAAADHEGEHGLDAGSWPWSHSGLLDSYDHASIRRGYQVYKQVCAACHSMQYIHFRDLVGVAYTEEEAKAMAAEEEVIDGPNDEGEMYERPGRLSDGLPAPYANEQASRRRIPQEGGGGRRPLPGLRRAARYSNGGAYPPDLSLICTARPNGTNYVFALLLGYKEPPAGISVREGLYYNPYFPGGAIAMPRMLNDGGVEYDDGTPSSSSQQAKDVTTFLAWAASPEHDERKLVGVKALTIIGIMWAFAVYQKRLKWAPLKSRRVVLDVVN</sequence>
<keyword evidence="11 14" id="KW-0408">Iron</keyword>
<evidence type="ECO:0000313" key="17">
    <source>
        <dbReference type="EMBL" id="KIY99740.1"/>
    </source>
</evidence>
<evidence type="ECO:0000256" key="8">
    <source>
        <dbReference type="ARBA" id="ARBA00022792"/>
    </source>
</evidence>
<dbReference type="FunFam" id="1.20.5.100:FF:000003">
    <property type="entry name" value="Cytochrome c1, heme protein, mitochondrial"/>
    <property type="match status" value="1"/>
</dbReference>
<feature type="region of interest" description="Disordered" evidence="15">
    <location>
        <begin position="84"/>
        <end position="129"/>
    </location>
</feature>
<keyword evidence="5" id="KW-0679">Respiratory chain</keyword>
<keyword evidence="13" id="KW-0472">Membrane</keyword>
<comment type="cofactor">
    <cofactor evidence="14">
        <name>heme c</name>
        <dbReference type="ChEBI" id="CHEBI:61717"/>
    </cofactor>
    <text evidence="14">Binds 1 heme c group covalently per subunit.</text>
</comment>
<feature type="binding site" description="covalent" evidence="14">
    <location>
        <position position="50"/>
    </location>
    <ligand>
        <name>heme c</name>
        <dbReference type="ChEBI" id="CHEBI:61717"/>
    </ligand>
</feature>
<dbReference type="PRINTS" id="PR00603">
    <property type="entry name" value="CYTOCHROMEC1"/>
</dbReference>
<accession>A0A0D2N0A6</accession>
<evidence type="ECO:0000256" key="4">
    <source>
        <dbReference type="ARBA" id="ARBA00022617"/>
    </source>
</evidence>
<keyword evidence="10" id="KW-1133">Transmembrane helix</keyword>
<keyword evidence="7 14" id="KW-0479">Metal-binding</keyword>
<dbReference type="InterPro" id="IPR002326">
    <property type="entry name" value="Cyt_c1"/>
</dbReference>
<evidence type="ECO:0000256" key="7">
    <source>
        <dbReference type="ARBA" id="ARBA00022723"/>
    </source>
</evidence>
<evidence type="ECO:0000256" key="9">
    <source>
        <dbReference type="ARBA" id="ARBA00022982"/>
    </source>
</evidence>
<protein>
    <submittedName>
        <fullName evidence="17">Ubiquinol-cytochrome c reductase cytochrome c1 subunit</fullName>
        <ecNumber evidence="17">1.10.2.2</ecNumber>
    </submittedName>
</protein>
<evidence type="ECO:0000256" key="12">
    <source>
        <dbReference type="ARBA" id="ARBA00023128"/>
    </source>
</evidence>
<evidence type="ECO:0000256" key="5">
    <source>
        <dbReference type="ARBA" id="ARBA00022660"/>
    </source>
</evidence>
<evidence type="ECO:0000256" key="2">
    <source>
        <dbReference type="ARBA" id="ARBA00006488"/>
    </source>
</evidence>
<organism evidence="17 18">
    <name type="scientific">Monoraphidium neglectum</name>
    <dbReference type="NCBI Taxonomy" id="145388"/>
    <lineage>
        <taxon>Eukaryota</taxon>
        <taxon>Viridiplantae</taxon>
        <taxon>Chlorophyta</taxon>
        <taxon>core chlorophytes</taxon>
        <taxon>Chlorophyceae</taxon>
        <taxon>CS clade</taxon>
        <taxon>Sphaeropleales</taxon>
        <taxon>Selenastraceae</taxon>
        <taxon>Monoraphidium</taxon>
    </lineage>
</organism>
<comment type="similarity">
    <text evidence="2">Belongs to the cytochrome c family.</text>
</comment>
<dbReference type="EMBL" id="KK101756">
    <property type="protein sequence ID" value="KIY99740.1"/>
    <property type="molecule type" value="Genomic_DNA"/>
</dbReference>
<dbReference type="GO" id="GO:0005743">
    <property type="term" value="C:mitochondrial inner membrane"/>
    <property type="evidence" value="ECO:0007669"/>
    <property type="project" value="UniProtKB-SubCell"/>
</dbReference>
<dbReference type="InterPro" id="IPR021157">
    <property type="entry name" value="Cyt_c1_TM_anchor_C"/>
</dbReference>
<dbReference type="GO" id="GO:0006122">
    <property type="term" value="P:mitochondrial electron transport, ubiquinol to cytochrome c"/>
    <property type="evidence" value="ECO:0007669"/>
    <property type="project" value="TreeGrafter"/>
</dbReference>
<name>A0A0D2N0A6_9CHLO</name>
<dbReference type="Gene3D" id="1.20.5.100">
    <property type="entry name" value="Cytochrome c1, transmembrane anchor, C-terminal"/>
    <property type="match status" value="1"/>
</dbReference>
<evidence type="ECO:0000256" key="15">
    <source>
        <dbReference type="SAM" id="MobiDB-lite"/>
    </source>
</evidence>
<reference evidence="17 18" key="1">
    <citation type="journal article" date="2013" name="BMC Genomics">
        <title>Reconstruction of the lipid metabolism for the microalga Monoraphidium neglectum from its genome sequence reveals characteristics suitable for biofuel production.</title>
        <authorList>
            <person name="Bogen C."/>
            <person name="Al-Dilaimi A."/>
            <person name="Albersmeier A."/>
            <person name="Wichmann J."/>
            <person name="Grundmann M."/>
            <person name="Rupp O."/>
            <person name="Lauersen K.J."/>
            <person name="Blifernez-Klassen O."/>
            <person name="Kalinowski J."/>
            <person name="Goesmann A."/>
            <person name="Mussgnug J.H."/>
            <person name="Kruse O."/>
        </authorList>
    </citation>
    <scope>NUCLEOTIDE SEQUENCE [LARGE SCALE GENOMIC DNA]</scope>
    <source>
        <strain evidence="17 18">SAG 48.87</strain>
    </source>
</reference>
<feature type="binding site" description="covalent" evidence="14">
    <location>
        <position position="51"/>
    </location>
    <ligand>
        <name>heme c</name>
        <dbReference type="ChEBI" id="CHEBI:61717"/>
    </ligand>
</feature>
<dbReference type="Proteomes" id="UP000054498">
    <property type="component" value="Unassembled WGS sequence"/>
</dbReference>
<evidence type="ECO:0000256" key="6">
    <source>
        <dbReference type="ARBA" id="ARBA00022692"/>
    </source>
</evidence>
<dbReference type="GeneID" id="25741095"/>
<evidence type="ECO:0000256" key="14">
    <source>
        <dbReference type="PIRSR" id="PIRSR602326-1"/>
    </source>
</evidence>
<evidence type="ECO:0000256" key="1">
    <source>
        <dbReference type="ARBA" id="ARBA00004273"/>
    </source>
</evidence>
<dbReference type="GO" id="GO:0020037">
    <property type="term" value="F:heme binding"/>
    <property type="evidence" value="ECO:0007669"/>
    <property type="project" value="InterPro"/>
</dbReference>
<dbReference type="PROSITE" id="PS51007">
    <property type="entry name" value="CYTC"/>
    <property type="match status" value="1"/>
</dbReference>
<dbReference type="GO" id="GO:0016491">
    <property type="term" value="F:oxidoreductase activity"/>
    <property type="evidence" value="ECO:0007669"/>
    <property type="project" value="UniProtKB-KW"/>
</dbReference>
<keyword evidence="6" id="KW-0812">Transmembrane</keyword>
<dbReference type="InterPro" id="IPR009056">
    <property type="entry name" value="Cyt_c-like_dom"/>
</dbReference>
<evidence type="ECO:0000259" key="16">
    <source>
        <dbReference type="PROSITE" id="PS51007"/>
    </source>
</evidence>
<feature type="binding site" description="covalent" evidence="14">
    <location>
        <position position="192"/>
    </location>
    <ligand>
        <name>heme c</name>
        <dbReference type="ChEBI" id="CHEBI:61717"/>
    </ligand>
</feature>
<dbReference type="RefSeq" id="XP_013898760.1">
    <property type="nucleotide sequence ID" value="XM_014043306.1"/>
</dbReference>
<keyword evidence="3" id="KW-0813">Transport</keyword>
<dbReference type="AlphaFoldDB" id="A0A0D2N0A6"/>